<reference evidence="2" key="1">
    <citation type="journal article" date="2022" name="Mol. Ecol. Resour.">
        <title>The genomes of chicory, endive, great burdock and yacon provide insights into Asteraceae palaeo-polyploidization history and plant inulin production.</title>
        <authorList>
            <person name="Fan W."/>
            <person name="Wang S."/>
            <person name="Wang H."/>
            <person name="Wang A."/>
            <person name="Jiang F."/>
            <person name="Liu H."/>
            <person name="Zhao H."/>
            <person name="Xu D."/>
            <person name="Zhang Y."/>
        </authorList>
    </citation>
    <scope>NUCLEOTIDE SEQUENCE [LARGE SCALE GENOMIC DNA]</scope>
    <source>
        <strain evidence="2">cv. Yunnan</strain>
    </source>
</reference>
<keyword evidence="2" id="KW-1185">Reference proteome</keyword>
<accession>A0ACB9G0S7</accession>
<name>A0ACB9G0S7_9ASTR</name>
<organism evidence="1 2">
    <name type="scientific">Smallanthus sonchifolius</name>
    <dbReference type="NCBI Taxonomy" id="185202"/>
    <lineage>
        <taxon>Eukaryota</taxon>
        <taxon>Viridiplantae</taxon>
        <taxon>Streptophyta</taxon>
        <taxon>Embryophyta</taxon>
        <taxon>Tracheophyta</taxon>
        <taxon>Spermatophyta</taxon>
        <taxon>Magnoliopsida</taxon>
        <taxon>eudicotyledons</taxon>
        <taxon>Gunneridae</taxon>
        <taxon>Pentapetalae</taxon>
        <taxon>asterids</taxon>
        <taxon>campanulids</taxon>
        <taxon>Asterales</taxon>
        <taxon>Asteraceae</taxon>
        <taxon>Asteroideae</taxon>
        <taxon>Heliantheae alliance</taxon>
        <taxon>Millerieae</taxon>
        <taxon>Smallanthus</taxon>
    </lineage>
</organism>
<dbReference type="EMBL" id="CM042032">
    <property type="protein sequence ID" value="KAI3776412.1"/>
    <property type="molecule type" value="Genomic_DNA"/>
</dbReference>
<evidence type="ECO:0000313" key="2">
    <source>
        <dbReference type="Proteomes" id="UP001056120"/>
    </source>
</evidence>
<protein>
    <submittedName>
        <fullName evidence="1">Uncharacterized protein</fullName>
    </submittedName>
</protein>
<dbReference type="Proteomes" id="UP001056120">
    <property type="component" value="Linkage Group LG15"/>
</dbReference>
<proteinExistence type="predicted"/>
<reference evidence="1 2" key="2">
    <citation type="journal article" date="2022" name="Mol. Ecol. Resour.">
        <title>The genomes of chicory, endive, great burdock and yacon provide insights into Asteraceae paleo-polyploidization history and plant inulin production.</title>
        <authorList>
            <person name="Fan W."/>
            <person name="Wang S."/>
            <person name="Wang H."/>
            <person name="Wang A."/>
            <person name="Jiang F."/>
            <person name="Liu H."/>
            <person name="Zhao H."/>
            <person name="Xu D."/>
            <person name="Zhang Y."/>
        </authorList>
    </citation>
    <scope>NUCLEOTIDE SEQUENCE [LARGE SCALE GENOMIC DNA]</scope>
    <source>
        <strain evidence="2">cv. Yunnan</strain>
        <tissue evidence="1">Leaves</tissue>
    </source>
</reference>
<comment type="caution">
    <text evidence="1">The sequence shown here is derived from an EMBL/GenBank/DDBJ whole genome shotgun (WGS) entry which is preliminary data.</text>
</comment>
<sequence>MATYLAGAFTCIPKICREWDMMVQHAGTIHLKYQDMEEEQRRMRVRVQELERENTSLLTRMQEQSSAHAAARECYGSFQTAKGGLVGETFVGGKGGRPGRVGAVEPQGVNLTADRDRLVGSGIPTVMETLWDSDDVLNHISAMVVCRSMLAGYLGFVGACWANFMNEC</sequence>
<evidence type="ECO:0000313" key="1">
    <source>
        <dbReference type="EMBL" id="KAI3776412.1"/>
    </source>
</evidence>
<gene>
    <name evidence="1" type="ORF">L1987_46193</name>
</gene>